<evidence type="ECO:0000256" key="5">
    <source>
        <dbReference type="ARBA" id="ARBA00022840"/>
    </source>
</evidence>
<dbReference type="Pfam" id="PF00664">
    <property type="entry name" value="ABC_membrane"/>
    <property type="match status" value="1"/>
</dbReference>
<feature type="transmembrane region" description="Helical" evidence="10">
    <location>
        <begin position="358"/>
        <end position="376"/>
    </location>
</feature>
<feature type="compositionally biased region" description="Gly residues" evidence="9">
    <location>
        <begin position="294"/>
        <end position="303"/>
    </location>
</feature>
<keyword evidence="6 10" id="KW-1133">Transmembrane helix</keyword>
<feature type="transmembrane region" description="Helical" evidence="10">
    <location>
        <begin position="470"/>
        <end position="494"/>
    </location>
</feature>
<evidence type="ECO:0000256" key="1">
    <source>
        <dbReference type="ARBA" id="ARBA00004141"/>
    </source>
</evidence>
<keyword evidence="7 10" id="KW-0472">Membrane</keyword>
<reference evidence="13 14" key="1">
    <citation type="submission" date="2020-11" db="EMBL/GenBank/DDBJ databases">
        <title>Kefir isolates.</title>
        <authorList>
            <person name="Marcisauskas S."/>
            <person name="Kim Y."/>
            <person name="Blasche S."/>
        </authorList>
    </citation>
    <scope>NUCLEOTIDE SEQUENCE [LARGE SCALE GENOMIC DNA]</scope>
    <source>
        <strain evidence="13 14">KR</strain>
    </source>
</reference>
<accession>A0A9P7B5N6</accession>
<dbReference type="InterPro" id="IPR017871">
    <property type="entry name" value="ABC_transporter-like_CS"/>
</dbReference>
<evidence type="ECO:0000313" key="14">
    <source>
        <dbReference type="Proteomes" id="UP000777482"/>
    </source>
</evidence>
<evidence type="ECO:0000313" key="13">
    <source>
        <dbReference type="EMBL" id="KAG0659915.1"/>
    </source>
</evidence>
<dbReference type="InterPro" id="IPR039421">
    <property type="entry name" value="Type_1_exporter"/>
</dbReference>
<name>A0A9P7B5N6_RHOMI</name>
<dbReference type="FunFam" id="3.40.50.300:FF:000287">
    <property type="entry name" value="Multidrug ABC transporter ATP-binding protein"/>
    <property type="match status" value="1"/>
</dbReference>
<evidence type="ECO:0000256" key="6">
    <source>
        <dbReference type="ARBA" id="ARBA00022989"/>
    </source>
</evidence>
<organism evidence="13 14">
    <name type="scientific">Rhodotorula mucilaginosa</name>
    <name type="common">Yeast</name>
    <name type="synonym">Rhodotorula rubra</name>
    <dbReference type="NCBI Taxonomy" id="5537"/>
    <lineage>
        <taxon>Eukaryota</taxon>
        <taxon>Fungi</taxon>
        <taxon>Dikarya</taxon>
        <taxon>Basidiomycota</taxon>
        <taxon>Pucciniomycotina</taxon>
        <taxon>Microbotryomycetes</taxon>
        <taxon>Sporidiobolales</taxon>
        <taxon>Sporidiobolaceae</taxon>
        <taxon>Rhodotorula</taxon>
    </lineage>
</organism>
<dbReference type="SUPFAM" id="SSF90123">
    <property type="entry name" value="ABC transporter transmembrane region"/>
    <property type="match status" value="1"/>
</dbReference>
<dbReference type="Gene3D" id="1.20.1560.10">
    <property type="entry name" value="ABC transporter type 1, transmembrane domain"/>
    <property type="match status" value="1"/>
</dbReference>
<comment type="subcellular location">
    <subcellularLocation>
        <location evidence="1">Membrane</location>
        <topology evidence="1">Multi-pass membrane protein</topology>
    </subcellularLocation>
</comment>
<dbReference type="InterPro" id="IPR003593">
    <property type="entry name" value="AAA+_ATPase"/>
</dbReference>
<feature type="compositionally biased region" description="Acidic residues" evidence="9">
    <location>
        <begin position="85"/>
        <end position="101"/>
    </location>
</feature>
<gene>
    <name evidence="13" type="ORF">C6P46_004855</name>
</gene>
<feature type="transmembrane region" description="Helical" evidence="10">
    <location>
        <begin position="115"/>
        <end position="139"/>
    </location>
</feature>
<keyword evidence="2" id="KW-0813">Transport</keyword>
<dbReference type="PROSITE" id="PS00211">
    <property type="entry name" value="ABC_TRANSPORTER_1"/>
    <property type="match status" value="1"/>
</dbReference>
<evidence type="ECO:0000256" key="10">
    <source>
        <dbReference type="SAM" id="Phobius"/>
    </source>
</evidence>
<evidence type="ECO:0000256" key="2">
    <source>
        <dbReference type="ARBA" id="ARBA00022448"/>
    </source>
</evidence>
<dbReference type="InterPro" id="IPR027417">
    <property type="entry name" value="P-loop_NTPase"/>
</dbReference>
<dbReference type="GO" id="GO:0016887">
    <property type="term" value="F:ATP hydrolysis activity"/>
    <property type="evidence" value="ECO:0007669"/>
    <property type="project" value="InterPro"/>
</dbReference>
<feature type="domain" description="ABC transmembrane type-1" evidence="12">
    <location>
        <begin position="364"/>
        <end position="643"/>
    </location>
</feature>
<comment type="similarity">
    <text evidence="8">Belongs to the ABC transporter superfamily. ABCB family. Heavy Metal importer (TC 3.A.1.210) subfamily.</text>
</comment>
<dbReference type="PROSITE" id="PS50929">
    <property type="entry name" value="ABC_TM1F"/>
    <property type="match status" value="1"/>
</dbReference>
<evidence type="ECO:0000259" key="11">
    <source>
        <dbReference type="PROSITE" id="PS50893"/>
    </source>
</evidence>
<feature type="region of interest" description="Disordered" evidence="9">
    <location>
        <begin position="930"/>
        <end position="1026"/>
    </location>
</feature>
<evidence type="ECO:0000256" key="3">
    <source>
        <dbReference type="ARBA" id="ARBA00022692"/>
    </source>
</evidence>
<dbReference type="OrthoDB" id="6500128at2759"/>
<evidence type="ECO:0000259" key="12">
    <source>
        <dbReference type="PROSITE" id="PS50929"/>
    </source>
</evidence>
<dbReference type="InterPro" id="IPR036640">
    <property type="entry name" value="ABC1_TM_sf"/>
</dbReference>
<dbReference type="GO" id="GO:0005524">
    <property type="term" value="F:ATP binding"/>
    <property type="evidence" value="ECO:0007669"/>
    <property type="project" value="UniProtKB-KW"/>
</dbReference>
<dbReference type="Pfam" id="PF00005">
    <property type="entry name" value="ABC_tran"/>
    <property type="match status" value="1"/>
</dbReference>
<evidence type="ECO:0000256" key="8">
    <source>
        <dbReference type="ARBA" id="ARBA00024363"/>
    </source>
</evidence>
<evidence type="ECO:0000256" key="4">
    <source>
        <dbReference type="ARBA" id="ARBA00022741"/>
    </source>
</evidence>
<comment type="caution">
    <text evidence="13">The sequence shown here is derived from an EMBL/GenBank/DDBJ whole genome shotgun (WGS) entry which is preliminary data.</text>
</comment>
<feature type="transmembrane region" description="Helical" evidence="10">
    <location>
        <begin position="151"/>
        <end position="175"/>
    </location>
</feature>
<dbReference type="PANTHER" id="PTHR24221">
    <property type="entry name" value="ATP-BINDING CASSETTE SUB-FAMILY B"/>
    <property type="match status" value="1"/>
</dbReference>
<keyword evidence="14" id="KW-1185">Reference proteome</keyword>
<feature type="compositionally biased region" description="Basic residues" evidence="9">
    <location>
        <begin position="1015"/>
        <end position="1026"/>
    </location>
</feature>
<protein>
    <submittedName>
        <fullName evidence="13">Uncharacterized protein</fullName>
    </submittedName>
</protein>
<sequence>MAESADDVPAPYSTLADLRLALPCILVGLLLLRWLARGFVAVMGRIQAQGWTIDDDEYAPPERTATSTVANKKKMKERNGAAAEQQDDNDDQDDDEDEEDQVTPVVVKQKRVRRALVLGLTGLAAVTYFAEGVAQVIASMVTSHYTPADPLYANVAFYTVGGLGAFSMLGVGMAYEAKWSRQEEPPRPASSAAEPWPKQYPRLITFLALAGEVAVLSVFARIVARDQTTVEPKRTVLPIITLALVAFRILVLLTLLAFQFPPFYRANFVAPNANEAAPATERTPLLANANASANGGGGGGGTSLSGPTTDPAATGGSVLRGSRLPSNRPPDPKSLSILTLFSRVKLLFPYLWPAKSLVLQILALICFGLMLFRRYVNVLQPILFGRVISALANGKPPFVPIVLYVIFSFLQDSNTMLYRYLWLPIEQYSEREMALMSFDILLNLSLSYHTRRRTGELLRILSRSEAINDFFELLLFSFVPILIDLPVAFLVLWVRYGITIVGVVTVVAVVYVTTSVTLAESRTKLYRALRDESQFMHQLKSDVLFNYETTKIFVSENFEMKRLRDAMWKYQRGYFNVFNSWQSLSLLQNSISAFGLLVCSFILSRRVIEGEMDVGNYVAFVSYLNQLYSPLNQISSLYRRVMNNAVDTEQLIELLNEEREISDRPNPVELKIDPSEGAEIEFKDVTFSYDKKVPVLKGVSFKVGRGQSVALVGPSGGGKSTITKLIYRFYDVSSGSISINGHDIRDLTQRSLRASIGLVPQESVLFNSSARMNIAYGGINRLDLDGRGSERITMDEVVEAAKAAAIHDKIMSFPDQYETIVGERGQRLSGGEKQRVSIARTILKDPPILVLDEATSALDTFNERLIQNRLRELLQGRTSIIIAHRLSTIVDCDVIHVLKDGLIVESGSHNELIARGGVYAELWQKQIEGQESSVPASKAPSGAATPADPRAATPDPTSTPSAESIAIATPTTTSTSTLSGTAPPFVPDSAVVAAAADEMPGRPPAPPVPTSKRVSNGKKRGGGKKR</sequence>
<feature type="transmembrane region" description="Helical" evidence="10">
    <location>
        <begin position="236"/>
        <end position="258"/>
    </location>
</feature>
<evidence type="ECO:0000256" key="7">
    <source>
        <dbReference type="ARBA" id="ARBA00023136"/>
    </source>
</evidence>
<evidence type="ECO:0000256" key="9">
    <source>
        <dbReference type="SAM" id="MobiDB-lite"/>
    </source>
</evidence>
<dbReference type="Proteomes" id="UP000777482">
    <property type="component" value="Unassembled WGS sequence"/>
</dbReference>
<dbReference type="PROSITE" id="PS50893">
    <property type="entry name" value="ABC_TRANSPORTER_2"/>
    <property type="match status" value="1"/>
</dbReference>
<dbReference type="GO" id="GO:0140359">
    <property type="term" value="F:ABC-type transporter activity"/>
    <property type="evidence" value="ECO:0007669"/>
    <property type="project" value="InterPro"/>
</dbReference>
<dbReference type="SUPFAM" id="SSF52540">
    <property type="entry name" value="P-loop containing nucleoside triphosphate hydrolases"/>
    <property type="match status" value="1"/>
</dbReference>
<feature type="domain" description="ABC transporter" evidence="11">
    <location>
        <begin position="680"/>
        <end position="925"/>
    </location>
</feature>
<dbReference type="PANTHER" id="PTHR24221:SF648">
    <property type="entry name" value="ABC-TYPE TRANSPORTER ATR1"/>
    <property type="match status" value="1"/>
</dbReference>
<keyword evidence="3 10" id="KW-0812">Transmembrane</keyword>
<feature type="transmembrane region" description="Helical" evidence="10">
    <location>
        <begin position="500"/>
        <end position="519"/>
    </location>
</feature>
<proteinExistence type="inferred from homology"/>
<dbReference type="AlphaFoldDB" id="A0A9P7B5N6"/>
<feature type="transmembrane region" description="Helical" evidence="10">
    <location>
        <begin position="20"/>
        <end position="36"/>
    </location>
</feature>
<keyword evidence="4" id="KW-0547">Nucleotide-binding</keyword>
<dbReference type="Gene3D" id="3.40.50.300">
    <property type="entry name" value="P-loop containing nucleotide triphosphate hydrolases"/>
    <property type="match status" value="1"/>
</dbReference>
<dbReference type="EMBL" id="PUHQ01000049">
    <property type="protein sequence ID" value="KAG0659915.1"/>
    <property type="molecule type" value="Genomic_DNA"/>
</dbReference>
<keyword evidence="5" id="KW-0067">ATP-binding</keyword>
<feature type="region of interest" description="Disordered" evidence="9">
    <location>
        <begin position="288"/>
        <end position="331"/>
    </location>
</feature>
<feature type="compositionally biased region" description="Low complexity" evidence="9">
    <location>
        <begin position="943"/>
        <end position="996"/>
    </location>
</feature>
<dbReference type="SMART" id="SM00382">
    <property type="entry name" value="AAA"/>
    <property type="match status" value="1"/>
</dbReference>
<dbReference type="GO" id="GO:0016020">
    <property type="term" value="C:membrane"/>
    <property type="evidence" value="ECO:0007669"/>
    <property type="project" value="UniProtKB-SubCell"/>
</dbReference>
<dbReference type="InterPro" id="IPR011527">
    <property type="entry name" value="ABC1_TM_dom"/>
</dbReference>
<dbReference type="InterPro" id="IPR003439">
    <property type="entry name" value="ABC_transporter-like_ATP-bd"/>
</dbReference>
<feature type="region of interest" description="Disordered" evidence="9">
    <location>
        <begin position="56"/>
        <end position="103"/>
    </location>
</feature>